<name>A0ABR9DVP5_9MICO</name>
<proteinExistence type="inferred from homology"/>
<evidence type="ECO:0000256" key="3">
    <source>
        <dbReference type="ARBA" id="ARBA00009843"/>
    </source>
</evidence>
<gene>
    <name evidence="12" type="ORF">IGS67_11320</name>
</gene>
<sequence length="391" mass="40283">MRTTLTGLALLAVGAVLVATGVLASADVAHLAARVGPVLAFVVGMTVVTDLAARAGLFDAVAARVARWGRGSRLALWGLVVVAGAVSTAFLSLDTTAVLLTPVVVVLARHVDVAPLPFALTTVWLANAGSLWLPTSNLTNLLALHALGDPSPLAFARLTWAPALVATVVPMLVLLALFRRALTGRHRPEQTPPEPRDPVLLRIAGVTVTLLVPALVSGVDVWIPAVVAAAVLAVAFALRERGAPGTPGALRWNLVPWPTLVLVSGLFVVFEAAHGAGLGAWLARVAGEGEGTLDLLRVAVTGMLGANLVDNLPAYLALEPAAGSPARLVALLVGVNAGPLVTPWASLATLLWHDRLTRLGVSVRWGGYMALGLLVAPLTVLLATLTLAAML</sequence>
<dbReference type="Pfam" id="PF03600">
    <property type="entry name" value="CitMHS"/>
    <property type="match status" value="1"/>
</dbReference>
<feature type="transmembrane region" description="Helical" evidence="10">
    <location>
        <begin position="199"/>
        <end position="216"/>
    </location>
</feature>
<keyword evidence="9 10" id="KW-0472">Membrane</keyword>
<evidence type="ECO:0000256" key="6">
    <source>
        <dbReference type="ARBA" id="ARBA00022692"/>
    </source>
</evidence>
<evidence type="ECO:0000256" key="4">
    <source>
        <dbReference type="ARBA" id="ARBA00022448"/>
    </source>
</evidence>
<feature type="transmembrane region" description="Helical" evidence="10">
    <location>
        <begin position="295"/>
        <end position="316"/>
    </location>
</feature>
<evidence type="ECO:0000313" key="12">
    <source>
        <dbReference type="EMBL" id="MBD9700075.1"/>
    </source>
</evidence>
<evidence type="ECO:0000259" key="11">
    <source>
        <dbReference type="Pfam" id="PF03600"/>
    </source>
</evidence>
<feature type="domain" description="Citrate transporter-like" evidence="11">
    <location>
        <begin position="9"/>
        <end position="332"/>
    </location>
</feature>
<dbReference type="PANTHER" id="PTHR43302">
    <property type="entry name" value="TRANSPORTER ARSB-RELATED"/>
    <property type="match status" value="1"/>
</dbReference>
<dbReference type="PANTHER" id="PTHR43302:SF5">
    <property type="entry name" value="TRANSPORTER ARSB-RELATED"/>
    <property type="match status" value="1"/>
</dbReference>
<evidence type="ECO:0000256" key="2">
    <source>
        <dbReference type="ARBA" id="ARBA00006433"/>
    </source>
</evidence>
<feature type="transmembrane region" description="Helical" evidence="10">
    <location>
        <begin position="160"/>
        <end position="178"/>
    </location>
</feature>
<keyword evidence="5" id="KW-1003">Cell membrane</keyword>
<dbReference type="InterPro" id="IPR004680">
    <property type="entry name" value="Cit_transptr-like_dom"/>
</dbReference>
<feature type="transmembrane region" description="Helical" evidence="10">
    <location>
        <begin position="259"/>
        <end position="283"/>
    </location>
</feature>
<keyword evidence="4" id="KW-0813">Transport</keyword>
<comment type="similarity">
    <text evidence="3">Belongs to the CitM (TC 2.A.11) transporter family.</text>
</comment>
<evidence type="ECO:0000256" key="10">
    <source>
        <dbReference type="SAM" id="Phobius"/>
    </source>
</evidence>
<keyword evidence="7" id="KW-0059">Arsenical resistance</keyword>
<feature type="transmembrane region" description="Helical" evidence="10">
    <location>
        <begin position="328"/>
        <end position="353"/>
    </location>
</feature>
<keyword evidence="6 10" id="KW-0812">Transmembrane</keyword>
<evidence type="ECO:0000256" key="1">
    <source>
        <dbReference type="ARBA" id="ARBA00004651"/>
    </source>
</evidence>
<evidence type="ECO:0000313" key="13">
    <source>
        <dbReference type="Proteomes" id="UP000642107"/>
    </source>
</evidence>
<evidence type="ECO:0000256" key="9">
    <source>
        <dbReference type="ARBA" id="ARBA00023136"/>
    </source>
</evidence>
<comment type="subcellular location">
    <subcellularLocation>
        <location evidence="1">Cell membrane</location>
        <topology evidence="1">Multi-pass membrane protein</topology>
    </subcellularLocation>
</comment>
<feature type="transmembrane region" description="Helical" evidence="10">
    <location>
        <begin position="365"/>
        <end position="390"/>
    </location>
</feature>
<organism evidence="12 13">
    <name type="scientific">Flavimobilis rhizosphaerae</name>
    <dbReference type="NCBI Taxonomy" id="2775421"/>
    <lineage>
        <taxon>Bacteria</taxon>
        <taxon>Bacillati</taxon>
        <taxon>Actinomycetota</taxon>
        <taxon>Actinomycetes</taxon>
        <taxon>Micrococcales</taxon>
        <taxon>Jonesiaceae</taxon>
        <taxon>Flavimobilis</taxon>
    </lineage>
</organism>
<feature type="transmembrane region" description="Helical" evidence="10">
    <location>
        <begin position="74"/>
        <end position="93"/>
    </location>
</feature>
<evidence type="ECO:0000256" key="8">
    <source>
        <dbReference type="ARBA" id="ARBA00022989"/>
    </source>
</evidence>
<dbReference type="InterPro" id="IPR000802">
    <property type="entry name" value="Arsenical_pump_ArsB"/>
</dbReference>
<protein>
    <submittedName>
        <fullName evidence="12">Arsenic transporter</fullName>
    </submittedName>
</protein>
<comment type="similarity">
    <text evidence="2">Belongs to the ArsB family.</text>
</comment>
<reference evidence="12 13" key="1">
    <citation type="submission" date="2020-09" db="EMBL/GenBank/DDBJ databases">
        <title>Flavimobilis rhizosphaerae sp. nov., isolated from rhizosphere soil of Spartina alterniflora.</title>
        <authorList>
            <person name="Hanqin C."/>
        </authorList>
    </citation>
    <scope>NUCLEOTIDE SEQUENCE [LARGE SCALE GENOMIC DNA]</scope>
    <source>
        <strain evidence="12 13">GY 10621</strain>
    </source>
</reference>
<dbReference type="PRINTS" id="PR00758">
    <property type="entry name" value="ARSENICPUMP"/>
</dbReference>
<keyword evidence="8 10" id="KW-1133">Transmembrane helix</keyword>
<keyword evidence="13" id="KW-1185">Reference proteome</keyword>
<dbReference type="Proteomes" id="UP000642107">
    <property type="component" value="Unassembled WGS sequence"/>
</dbReference>
<accession>A0ABR9DVP5</accession>
<feature type="transmembrane region" description="Helical" evidence="10">
    <location>
        <begin position="222"/>
        <end position="238"/>
    </location>
</feature>
<dbReference type="RefSeq" id="WP_192281037.1">
    <property type="nucleotide sequence ID" value="NZ_JACZDF010000006.1"/>
</dbReference>
<evidence type="ECO:0000256" key="5">
    <source>
        <dbReference type="ARBA" id="ARBA00022475"/>
    </source>
</evidence>
<evidence type="ECO:0000256" key="7">
    <source>
        <dbReference type="ARBA" id="ARBA00022849"/>
    </source>
</evidence>
<dbReference type="EMBL" id="JACZDF010000006">
    <property type="protein sequence ID" value="MBD9700075.1"/>
    <property type="molecule type" value="Genomic_DNA"/>
</dbReference>
<comment type="caution">
    <text evidence="12">The sequence shown here is derived from an EMBL/GenBank/DDBJ whole genome shotgun (WGS) entry which is preliminary data.</text>
</comment>
<feature type="transmembrane region" description="Helical" evidence="10">
    <location>
        <begin position="34"/>
        <end position="53"/>
    </location>
</feature>